<feature type="region of interest" description="Disordered" evidence="1">
    <location>
        <begin position="27"/>
        <end position="60"/>
    </location>
</feature>
<dbReference type="AlphaFoldDB" id="A0A5B7E8K6"/>
<protein>
    <submittedName>
        <fullName evidence="2">Uncharacterized protein</fullName>
    </submittedName>
</protein>
<evidence type="ECO:0000313" key="3">
    <source>
        <dbReference type="Proteomes" id="UP000324222"/>
    </source>
</evidence>
<evidence type="ECO:0000256" key="1">
    <source>
        <dbReference type="SAM" id="MobiDB-lite"/>
    </source>
</evidence>
<dbReference type="Proteomes" id="UP000324222">
    <property type="component" value="Unassembled WGS sequence"/>
</dbReference>
<reference evidence="2 3" key="1">
    <citation type="submission" date="2019-05" db="EMBL/GenBank/DDBJ databases">
        <title>Another draft genome of Portunus trituberculatus and its Hox gene families provides insights of decapod evolution.</title>
        <authorList>
            <person name="Jeong J.-H."/>
            <person name="Song I."/>
            <person name="Kim S."/>
            <person name="Choi T."/>
            <person name="Kim D."/>
            <person name="Ryu S."/>
            <person name="Kim W."/>
        </authorList>
    </citation>
    <scope>NUCLEOTIDE SEQUENCE [LARGE SCALE GENOMIC DNA]</scope>
    <source>
        <tissue evidence="2">Muscle</tissue>
    </source>
</reference>
<comment type="caution">
    <text evidence="2">The sequence shown here is derived from an EMBL/GenBank/DDBJ whole genome shotgun (WGS) entry which is preliminary data.</text>
</comment>
<organism evidence="2 3">
    <name type="scientific">Portunus trituberculatus</name>
    <name type="common">Swimming crab</name>
    <name type="synonym">Neptunus trituberculatus</name>
    <dbReference type="NCBI Taxonomy" id="210409"/>
    <lineage>
        <taxon>Eukaryota</taxon>
        <taxon>Metazoa</taxon>
        <taxon>Ecdysozoa</taxon>
        <taxon>Arthropoda</taxon>
        <taxon>Crustacea</taxon>
        <taxon>Multicrustacea</taxon>
        <taxon>Malacostraca</taxon>
        <taxon>Eumalacostraca</taxon>
        <taxon>Eucarida</taxon>
        <taxon>Decapoda</taxon>
        <taxon>Pleocyemata</taxon>
        <taxon>Brachyura</taxon>
        <taxon>Eubrachyura</taxon>
        <taxon>Portunoidea</taxon>
        <taxon>Portunidae</taxon>
        <taxon>Portuninae</taxon>
        <taxon>Portunus</taxon>
    </lineage>
</organism>
<name>A0A5B7E8K6_PORTR</name>
<gene>
    <name evidence="2" type="ORF">E2C01_022910</name>
</gene>
<dbReference type="EMBL" id="VSRR010002114">
    <property type="protein sequence ID" value="MPC29665.1"/>
    <property type="molecule type" value="Genomic_DNA"/>
</dbReference>
<sequence length="120" mass="13582">MPNINSVGTTRNVHIFTPTILKLDSVKENLPDRSHHATHTSPAPTAYSHHSPPPHTKQKIEHVGTRIYQRCSKTSRTYAVPVNTELSDRQLARRPTPTKRGDVTRNVTHKENQSTGRYLL</sequence>
<feature type="region of interest" description="Disordered" evidence="1">
    <location>
        <begin position="79"/>
        <end position="120"/>
    </location>
</feature>
<keyword evidence="3" id="KW-1185">Reference proteome</keyword>
<evidence type="ECO:0000313" key="2">
    <source>
        <dbReference type="EMBL" id="MPC29665.1"/>
    </source>
</evidence>
<feature type="compositionally biased region" description="Basic and acidic residues" evidence="1">
    <location>
        <begin position="99"/>
        <end position="112"/>
    </location>
</feature>
<proteinExistence type="predicted"/>
<accession>A0A5B7E8K6</accession>